<dbReference type="SUPFAM" id="SSF46689">
    <property type="entry name" value="Homeodomain-like"/>
    <property type="match status" value="1"/>
</dbReference>
<reference evidence="4 5" key="1">
    <citation type="journal article" date="2019" name="Emerg. Microbes Infect.">
        <title>Comprehensive subspecies identification of 175 nontuberculous mycobacteria species based on 7547 genomic profiles.</title>
        <authorList>
            <person name="Matsumoto Y."/>
            <person name="Kinjo T."/>
            <person name="Motooka D."/>
            <person name="Nabeya D."/>
            <person name="Jung N."/>
            <person name="Uechi K."/>
            <person name="Horii T."/>
            <person name="Iida T."/>
            <person name="Fujita J."/>
            <person name="Nakamura S."/>
        </authorList>
    </citation>
    <scope>NUCLEOTIDE SEQUENCE [LARGE SCALE GENOMIC DNA]</scope>
    <source>
        <strain evidence="4 5">JCM 30275</strain>
    </source>
</reference>
<dbReference type="InterPro" id="IPR009057">
    <property type="entry name" value="Homeodomain-like_sf"/>
</dbReference>
<dbReference type="InterPro" id="IPR050109">
    <property type="entry name" value="HTH-type_TetR-like_transc_reg"/>
</dbReference>
<protein>
    <submittedName>
        <fullName evidence="4">TetR family transcriptional regulator</fullName>
    </submittedName>
</protein>
<name>A0A6N4WHK1_9MYCO</name>
<dbReference type="GO" id="GO:0000976">
    <property type="term" value="F:transcription cis-regulatory region binding"/>
    <property type="evidence" value="ECO:0007669"/>
    <property type="project" value="TreeGrafter"/>
</dbReference>
<evidence type="ECO:0000313" key="4">
    <source>
        <dbReference type="EMBL" id="BBZ79412.1"/>
    </source>
</evidence>
<dbReference type="PROSITE" id="PS50977">
    <property type="entry name" value="HTH_TETR_2"/>
    <property type="match status" value="1"/>
</dbReference>
<dbReference type="SUPFAM" id="SSF48498">
    <property type="entry name" value="Tetracyclin repressor-like, C-terminal domain"/>
    <property type="match status" value="1"/>
</dbReference>
<dbReference type="KEGG" id="many:MANY_47490"/>
<feature type="domain" description="HTH tetR-type" evidence="3">
    <location>
        <begin position="15"/>
        <end position="75"/>
    </location>
</feature>
<dbReference type="AlphaFoldDB" id="A0A6N4WHK1"/>
<dbReference type="PANTHER" id="PTHR30055:SF235">
    <property type="entry name" value="TRANSCRIPTIONAL REGULATORY PROTEIN"/>
    <property type="match status" value="1"/>
</dbReference>
<proteinExistence type="predicted"/>
<accession>A0A6N4WHK1</accession>
<evidence type="ECO:0000313" key="5">
    <source>
        <dbReference type="Proteomes" id="UP000467249"/>
    </source>
</evidence>
<dbReference type="PANTHER" id="PTHR30055">
    <property type="entry name" value="HTH-TYPE TRANSCRIPTIONAL REGULATOR RUTR"/>
    <property type="match status" value="1"/>
</dbReference>
<dbReference type="InterPro" id="IPR041678">
    <property type="entry name" value="TetR_C_16"/>
</dbReference>
<dbReference type="InterPro" id="IPR001647">
    <property type="entry name" value="HTH_TetR"/>
</dbReference>
<keyword evidence="5" id="KW-1185">Reference proteome</keyword>
<dbReference type="Gene3D" id="1.10.357.10">
    <property type="entry name" value="Tetracycline Repressor, domain 2"/>
    <property type="match status" value="1"/>
</dbReference>
<dbReference type="EMBL" id="AP022620">
    <property type="protein sequence ID" value="BBZ79412.1"/>
    <property type="molecule type" value="Genomic_DNA"/>
</dbReference>
<dbReference type="Pfam" id="PF17920">
    <property type="entry name" value="TetR_C_16"/>
    <property type="match status" value="1"/>
</dbReference>
<organism evidence="4 5">
    <name type="scientific">Mycolicibacterium anyangense</name>
    <dbReference type="NCBI Taxonomy" id="1431246"/>
    <lineage>
        <taxon>Bacteria</taxon>
        <taxon>Bacillati</taxon>
        <taxon>Actinomycetota</taxon>
        <taxon>Actinomycetes</taxon>
        <taxon>Mycobacteriales</taxon>
        <taxon>Mycobacteriaceae</taxon>
        <taxon>Mycolicibacterium</taxon>
    </lineage>
</organism>
<evidence type="ECO:0000256" key="1">
    <source>
        <dbReference type="ARBA" id="ARBA00023125"/>
    </source>
</evidence>
<dbReference type="RefSeq" id="WP_163806576.1">
    <property type="nucleotide sequence ID" value="NZ_AP022620.1"/>
</dbReference>
<keyword evidence="1 2" id="KW-0238">DNA-binding</keyword>
<dbReference type="Pfam" id="PF00440">
    <property type="entry name" value="TetR_N"/>
    <property type="match status" value="1"/>
</dbReference>
<evidence type="ECO:0000259" key="3">
    <source>
        <dbReference type="PROSITE" id="PS50977"/>
    </source>
</evidence>
<feature type="DNA-binding region" description="H-T-H motif" evidence="2">
    <location>
        <begin position="38"/>
        <end position="57"/>
    </location>
</feature>
<dbReference type="Proteomes" id="UP000467249">
    <property type="component" value="Chromosome"/>
</dbReference>
<dbReference type="InterPro" id="IPR036271">
    <property type="entry name" value="Tet_transcr_reg_TetR-rel_C_sf"/>
</dbReference>
<sequence>MATRRVHTGRRPGTTTTRELIEDVARKQFAELGYDRTSIRSVAKQADVDPALVTHFFGKKWELFLAVVELAVDPPALIETVVTGDQSLVGLRLANVLVDTLDDETRRRRMLSMMRAATSEPAAAELVREYLTRNVLLPIAERLGVPDAEYRAALVMSQVVGFTMARYVVALKPLETRARDRVITDLGTTFQHYLRGDLAP</sequence>
<dbReference type="GO" id="GO:0003700">
    <property type="term" value="F:DNA-binding transcription factor activity"/>
    <property type="evidence" value="ECO:0007669"/>
    <property type="project" value="TreeGrafter"/>
</dbReference>
<evidence type="ECO:0000256" key="2">
    <source>
        <dbReference type="PROSITE-ProRule" id="PRU00335"/>
    </source>
</evidence>
<dbReference type="Gene3D" id="1.10.10.60">
    <property type="entry name" value="Homeodomain-like"/>
    <property type="match status" value="1"/>
</dbReference>
<gene>
    <name evidence="4" type="ORF">MANY_47490</name>
</gene>